<proteinExistence type="predicted"/>
<organism evidence="1">
    <name type="scientific">Tanacetum cinerariifolium</name>
    <name type="common">Dalmatian daisy</name>
    <name type="synonym">Chrysanthemum cinerariifolium</name>
    <dbReference type="NCBI Taxonomy" id="118510"/>
    <lineage>
        <taxon>Eukaryota</taxon>
        <taxon>Viridiplantae</taxon>
        <taxon>Streptophyta</taxon>
        <taxon>Embryophyta</taxon>
        <taxon>Tracheophyta</taxon>
        <taxon>Spermatophyta</taxon>
        <taxon>Magnoliopsida</taxon>
        <taxon>eudicotyledons</taxon>
        <taxon>Gunneridae</taxon>
        <taxon>Pentapetalae</taxon>
        <taxon>asterids</taxon>
        <taxon>campanulids</taxon>
        <taxon>Asterales</taxon>
        <taxon>Asteraceae</taxon>
        <taxon>Asteroideae</taxon>
        <taxon>Anthemideae</taxon>
        <taxon>Anthemidinae</taxon>
        <taxon>Tanacetum</taxon>
    </lineage>
</organism>
<evidence type="ECO:0000313" key="1">
    <source>
        <dbReference type="EMBL" id="GEV26965.1"/>
    </source>
</evidence>
<comment type="caution">
    <text evidence="1">The sequence shown here is derived from an EMBL/GenBank/DDBJ whole genome shotgun (WGS) entry which is preliminary data.</text>
</comment>
<gene>
    <name evidence="1" type="ORF">Tci_098942</name>
</gene>
<sequence>MQAREKKWSLIAERDEWLHDTNKELDEQKLEAYYMYIAKIHEVLTADSRPTYDAKPLEQVQSNDDYNVFATERQLVEQPESINDIYVMEMVDNNVIPNSSNMCDTEEKADKNVEKYEDERVVLANVTTNIKLDTDENKKIQKQLKKATHHSLMKGDLLF</sequence>
<accession>A0A699GME8</accession>
<dbReference type="AlphaFoldDB" id="A0A699GME8"/>
<reference evidence="1" key="1">
    <citation type="journal article" date="2019" name="Sci. Rep.">
        <title>Draft genome of Tanacetum cinerariifolium, the natural source of mosquito coil.</title>
        <authorList>
            <person name="Yamashiro T."/>
            <person name="Shiraishi A."/>
            <person name="Satake H."/>
            <person name="Nakayama K."/>
        </authorList>
    </citation>
    <scope>NUCLEOTIDE SEQUENCE</scope>
</reference>
<protein>
    <submittedName>
        <fullName evidence="1">Uncharacterized protein</fullName>
    </submittedName>
</protein>
<dbReference type="EMBL" id="BKCJ010018928">
    <property type="protein sequence ID" value="GEV26965.1"/>
    <property type="molecule type" value="Genomic_DNA"/>
</dbReference>
<name>A0A699GME8_TANCI</name>